<evidence type="ECO:0000256" key="1">
    <source>
        <dbReference type="SAM" id="MobiDB-lite"/>
    </source>
</evidence>
<protein>
    <submittedName>
        <fullName evidence="2">Uncharacterized protein</fullName>
    </submittedName>
</protein>
<dbReference type="AlphaFoldDB" id="A0A699RT91"/>
<proteinExistence type="predicted"/>
<feature type="region of interest" description="Disordered" evidence="1">
    <location>
        <begin position="66"/>
        <end position="109"/>
    </location>
</feature>
<dbReference type="EMBL" id="BKCJ011103040">
    <property type="protein sequence ID" value="GFC86031.1"/>
    <property type="molecule type" value="Genomic_DNA"/>
</dbReference>
<organism evidence="2">
    <name type="scientific">Tanacetum cinerariifolium</name>
    <name type="common">Dalmatian daisy</name>
    <name type="synonym">Chrysanthemum cinerariifolium</name>
    <dbReference type="NCBI Taxonomy" id="118510"/>
    <lineage>
        <taxon>Eukaryota</taxon>
        <taxon>Viridiplantae</taxon>
        <taxon>Streptophyta</taxon>
        <taxon>Embryophyta</taxon>
        <taxon>Tracheophyta</taxon>
        <taxon>Spermatophyta</taxon>
        <taxon>Magnoliopsida</taxon>
        <taxon>eudicotyledons</taxon>
        <taxon>Gunneridae</taxon>
        <taxon>Pentapetalae</taxon>
        <taxon>asterids</taxon>
        <taxon>campanulids</taxon>
        <taxon>Asterales</taxon>
        <taxon>Asteraceae</taxon>
        <taxon>Asteroideae</taxon>
        <taxon>Anthemideae</taxon>
        <taxon>Anthemidinae</taxon>
        <taxon>Tanacetum</taxon>
    </lineage>
</organism>
<reference evidence="2" key="1">
    <citation type="journal article" date="2019" name="Sci. Rep.">
        <title>Draft genome of Tanacetum cinerariifolium, the natural source of mosquito coil.</title>
        <authorList>
            <person name="Yamashiro T."/>
            <person name="Shiraishi A."/>
            <person name="Satake H."/>
            <person name="Nakayama K."/>
        </authorList>
    </citation>
    <scope>NUCLEOTIDE SEQUENCE</scope>
</reference>
<feature type="compositionally biased region" description="Pro residues" evidence="1">
    <location>
        <begin position="94"/>
        <end position="109"/>
    </location>
</feature>
<sequence>MCPNKGGLKPLMLGRINQEEVNAAIKGVNVAKPTVFDDEEVFANMQRVGKGFLGVETPLFASMLVQPQPQVDQEEEEVEMPISSAPQSLTNDPSSPPQDPTPTPHATPS</sequence>
<evidence type="ECO:0000313" key="2">
    <source>
        <dbReference type="EMBL" id="GFC86031.1"/>
    </source>
</evidence>
<accession>A0A699RT91</accession>
<comment type="caution">
    <text evidence="2">The sequence shown here is derived from an EMBL/GenBank/DDBJ whole genome shotgun (WGS) entry which is preliminary data.</text>
</comment>
<gene>
    <name evidence="2" type="ORF">Tci_858001</name>
</gene>
<name>A0A699RT91_TANCI</name>